<dbReference type="Pfam" id="PF00400">
    <property type="entry name" value="WD40"/>
    <property type="match status" value="4"/>
</dbReference>
<dbReference type="InterPro" id="IPR040324">
    <property type="entry name" value="WDR44/Dgr2"/>
</dbReference>
<dbReference type="PROSITE" id="PS50294">
    <property type="entry name" value="WD_REPEATS_REGION"/>
    <property type="match status" value="3"/>
</dbReference>
<sequence>MGIQEDESEGPLADSQEDILSVYHSCPGSPAKIDSYLEDHFISGATNGPWFELCSRDPDGARERRDRFMRWMGIDLMTSSRPSSNLNQHIQDDDEIQPDERIMSDSGSVLRSSDMDNNYLISRWYRKDESTSCKEALDEILVSEIKNMNDGLVSGGDNLVRDDSFRNLSGVRSISMVTSDDSRSSSSSSFIRHLMTREDTASSKLDNSQRRKGIGWLRRLGAVACIMNRQFEESSLYTSDPNRNGVVTPSRVEVKKFRKQSKDLSAVYKGQDIKAHDGEIWTMKFSPDGQYLASGGADGIVRVWHVMESERSEISIPDDDPSCIYFSVDHDAELTLLHVDKLKRSKSSGNRKFTDCTCIVIPPNVFQLSEKPIHEFHGHDADILDLSWSSDMHLLSSSKDKTVRLWRVGSDSCLRVFSHTNYVTCIQYNPINEKYFVSGSIDGKVRTWDILKCQVVDWVDIREIITAICYRPNGKGVVVGTLTGNCRFYDASDNLLQMEAQVSFHGKKKPPSRAITGFQFCPKDPQELMVTCSDSHIRLFYGIEMVAKYKGLHNPKSLISASYTEDGQHIISASGDNNVYVWNHVSHDAPMSNHVKSISSCERFLSSNASIAIPWHGLKSKNQISVTAEDLHSEEVRNDQAGFTKDDSCHLKDLYDNNTLYFSPSGSFTLGHEFSRILPKGSATWPEEKLPSNSVPSDLYKFHYKLLKKSCQNISHAWGQVILTAGWDGWIRCYQNFGLPIHL</sequence>
<dbReference type="PANTHER" id="PTHR14221:SF0">
    <property type="entry name" value="WD REPEAT-CONTAINING PROTEIN 44"/>
    <property type="match status" value="1"/>
</dbReference>
<evidence type="ECO:0000313" key="5">
    <source>
        <dbReference type="Proteomes" id="UP001327560"/>
    </source>
</evidence>
<feature type="repeat" description="WD" evidence="3">
    <location>
        <begin position="560"/>
        <end position="583"/>
    </location>
</feature>
<dbReference type="Proteomes" id="UP001327560">
    <property type="component" value="Chromosome 6"/>
</dbReference>
<dbReference type="InterPro" id="IPR036322">
    <property type="entry name" value="WD40_repeat_dom_sf"/>
</dbReference>
<organism evidence="4 5">
    <name type="scientific">Canna indica</name>
    <name type="common">Indian-shot</name>
    <dbReference type="NCBI Taxonomy" id="4628"/>
    <lineage>
        <taxon>Eukaryota</taxon>
        <taxon>Viridiplantae</taxon>
        <taxon>Streptophyta</taxon>
        <taxon>Embryophyta</taxon>
        <taxon>Tracheophyta</taxon>
        <taxon>Spermatophyta</taxon>
        <taxon>Magnoliopsida</taxon>
        <taxon>Liliopsida</taxon>
        <taxon>Zingiberales</taxon>
        <taxon>Cannaceae</taxon>
        <taxon>Canna</taxon>
    </lineage>
</organism>
<dbReference type="PRINTS" id="PR00320">
    <property type="entry name" value="GPROTEINBRPT"/>
</dbReference>
<name>A0AAQ3KJH9_9LILI</name>
<dbReference type="PANTHER" id="PTHR14221">
    <property type="entry name" value="WD REPEAT DOMAIN 44"/>
    <property type="match status" value="1"/>
</dbReference>
<dbReference type="Gene3D" id="2.130.10.10">
    <property type="entry name" value="YVTN repeat-like/Quinoprotein amine dehydrogenase"/>
    <property type="match status" value="1"/>
</dbReference>
<dbReference type="SMART" id="SM00320">
    <property type="entry name" value="WD40"/>
    <property type="match status" value="6"/>
</dbReference>
<feature type="repeat" description="WD" evidence="3">
    <location>
        <begin position="416"/>
        <end position="450"/>
    </location>
</feature>
<keyword evidence="5" id="KW-1185">Reference proteome</keyword>
<dbReference type="PROSITE" id="PS50082">
    <property type="entry name" value="WD_REPEATS_2"/>
    <property type="match status" value="4"/>
</dbReference>
<dbReference type="InterPro" id="IPR020472">
    <property type="entry name" value="WD40_PAC1"/>
</dbReference>
<keyword evidence="1 3" id="KW-0853">WD repeat</keyword>
<dbReference type="SUPFAM" id="SSF50978">
    <property type="entry name" value="WD40 repeat-like"/>
    <property type="match status" value="1"/>
</dbReference>
<evidence type="ECO:0000313" key="4">
    <source>
        <dbReference type="EMBL" id="WOL10038.1"/>
    </source>
</evidence>
<evidence type="ECO:0000256" key="3">
    <source>
        <dbReference type="PROSITE-ProRule" id="PRU00221"/>
    </source>
</evidence>
<gene>
    <name evidence="4" type="ORF">Cni_G18792</name>
</gene>
<reference evidence="4 5" key="1">
    <citation type="submission" date="2023-10" db="EMBL/GenBank/DDBJ databases">
        <title>Chromosome-scale genome assembly provides insights into flower coloration mechanisms of Canna indica.</title>
        <authorList>
            <person name="Li C."/>
        </authorList>
    </citation>
    <scope>NUCLEOTIDE SEQUENCE [LARGE SCALE GENOMIC DNA]</scope>
    <source>
        <tissue evidence="4">Flower</tissue>
    </source>
</reference>
<evidence type="ECO:0000256" key="2">
    <source>
        <dbReference type="ARBA" id="ARBA00022737"/>
    </source>
</evidence>
<dbReference type="InterPro" id="IPR001680">
    <property type="entry name" value="WD40_rpt"/>
</dbReference>
<dbReference type="InterPro" id="IPR015943">
    <property type="entry name" value="WD40/YVTN_repeat-like_dom_sf"/>
</dbReference>
<dbReference type="AlphaFoldDB" id="A0AAQ3KJH9"/>
<dbReference type="EMBL" id="CP136895">
    <property type="protein sequence ID" value="WOL10038.1"/>
    <property type="molecule type" value="Genomic_DNA"/>
</dbReference>
<keyword evidence="2" id="KW-0677">Repeat</keyword>
<evidence type="ECO:0000256" key="1">
    <source>
        <dbReference type="ARBA" id="ARBA00022574"/>
    </source>
</evidence>
<proteinExistence type="predicted"/>
<feature type="repeat" description="WD" evidence="3">
    <location>
        <begin position="376"/>
        <end position="416"/>
    </location>
</feature>
<protein>
    <submittedName>
        <fullName evidence="4">Uncharacterized protein</fullName>
    </submittedName>
</protein>
<feature type="repeat" description="WD" evidence="3">
    <location>
        <begin position="273"/>
        <end position="314"/>
    </location>
</feature>
<accession>A0AAQ3KJH9</accession>